<protein>
    <recommendedName>
        <fullName evidence="1">Probable branched-chain-amino-acid aminotransferase</fullName>
    </recommendedName>
</protein>
<sequence>MFDDARPGGAPPRLYRGPRDIVRAWSIEEVGPALAQVRRAVRGGRHAAGYLTYEAGHAFDPKLTHSRRQADGPLLAFGLFDGFEQPQIAGLLPSSDGAFAGSPRPRITRLAYEEAVARVRAHLFAGDFYQANLTFGCDVAVAGDPLALYARLRRSSRAGWGGVVLDDDRAILSLSPEQFFTINDGVLDARPMKGTAPRRADPAADRAEMEALAADAKQRAENLMIVDLMRNDLARVSRPGSVEVPQLFAVETYPTLHQLVSRVRSRLRGDADAITVLETIFPCGSVTGAPKVAAIDALRRLEPEARGSYTGSMGWIEPGGNAAFNVLIRTLDWRTGATVARLGLGSGLVVDSVARDEWAECLLKGDFVRAERQDFDLIETMRFDPAEGIVELDRHLDRMKKSAAELDFQFDRHAARNELQAATFGRKARAMVRLLLSPTGAMAIQVKPIDEPAHTPVPVALRPLPVEPGDFRLRHKTSDRRFYDRARQEDGAYETIFVDPDGRLTEGSRTSIFVERQGTLLTPPLSRGLIPGILRAKLIDEGRAIEAELTPDDLGAGFYVGNIVRGLVPAKLA</sequence>
<evidence type="ECO:0000256" key="1">
    <source>
        <dbReference type="ARBA" id="ARBA00014472"/>
    </source>
</evidence>
<dbReference type="InterPro" id="IPR019999">
    <property type="entry name" value="Anth_synth_I-like"/>
</dbReference>
<dbReference type="GO" id="GO:0009396">
    <property type="term" value="P:folic acid-containing compound biosynthetic process"/>
    <property type="evidence" value="ECO:0007669"/>
    <property type="project" value="InterPro"/>
</dbReference>
<dbReference type="KEGG" id="sxa:FMM02_04725"/>
<dbReference type="GO" id="GO:0000162">
    <property type="term" value="P:L-tryptophan biosynthetic process"/>
    <property type="evidence" value="ECO:0007669"/>
    <property type="project" value="TreeGrafter"/>
</dbReference>
<dbReference type="PANTHER" id="PTHR11236:SF50">
    <property type="entry name" value="AMINODEOXYCHORISMATE SYNTHASE COMPONENT 1"/>
    <property type="match status" value="1"/>
</dbReference>
<dbReference type="InterPro" id="IPR043131">
    <property type="entry name" value="BCAT-like_N"/>
</dbReference>
<dbReference type="Pfam" id="PF00425">
    <property type="entry name" value="Chorismate_bind"/>
    <property type="match status" value="1"/>
</dbReference>
<gene>
    <name evidence="3" type="primary">pabB</name>
    <name evidence="3" type="ORF">FMM02_04725</name>
</gene>
<dbReference type="NCBIfam" id="TIGR00553">
    <property type="entry name" value="pabB"/>
    <property type="match status" value="1"/>
</dbReference>
<evidence type="ECO:0000313" key="4">
    <source>
        <dbReference type="Proteomes" id="UP000321857"/>
    </source>
</evidence>
<keyword evidence="4" id="KW-1185">Reference proteome</keyword>
<dbReference type="PANTHER" id="PTHR11236">
    <property type="entry name" value="AMINOBENZOATE/ANTHRANILATE SYNTHASE"/>
    <property type="match status" value="1"/>
</dbReference>
<proteinExistence type="predicted"/>
<organism evidence="3 4">
    <name type="scientific">Sphingomonas xanthus</name>
    <dbReference type="NCBI Taxonomy" id="2594473"/>
    <lineage>
        <taxon>Bacteria</taxon>
        <taxon>Pseudomonadati</taxon>
        <taxon>Pseudomonadota</taxon>
        <taxon>Alphaproteobacteria</taxon>
        <taxon>Sphingomonadales</taxon>
        <taxon>Sphingomonadaceae</taxon>
        <taxon>Sphingomonas</taxon>
    </lineage>
</organism>
<dbReference type="Gene3D" id="3.20.10.10">
    <property type="entry name" value="D-amino Acid Aminotransferase, subunit A, domain 2"/>
    <property type="match status" value="1"/>
</dbReference>
<keyword evidence="3" id="KW-0032">Aminotransferase</keyword>
<dbReference type="GO" id="GO:0046820">
    <property type="term" value="F:4-amino-4-deoxychorismate synthase activity"/>
    <property type="evidence" value="ECO:0007669"/>
    <property type="project" value="TreeGrafter"/>
</dbReference>
<dbReference type="Pfam" id="PF01063">
    <property type="entry name" value="Aminotran_4"/>
    <property type="match status" value="1"/>
</dbReference>
<name>A0A516IUG5_9SPHN</name>
<accession>A0A516IUG5</accession>
<dbReference type="InterPro" id="IPR043132">
    <property type="entry name" value="BCAT-like_C"/>
</dbReference>
<dbReference type="InterPro" id="IPR015890">
    <property type="entry name" value="Chorismate_C"/>
</dbReference>
<dbReference type="InterPro" id="IPR001544">
    <property type="entry name" value="Aminotrans_IV"/>
</dbReference>
<dbReference type="Gene3D" id="3.30.470.10">
    <property type="match status" value="1"/>
</dbReference>
<dbReference type="OrthoDB" id="9803598at2"/>
<feature type="domain" description="Chorismate-utilising enzyme C-terminal" evidence="2">
    <location>
        <begin position="111"/>
        <end position="364"/>
    </location>
</feature>
<dbReference type="EMBL" id="CP041659">
    <property type="protein sequence ID" value="QDP20521.1"/>
    <property type="molecule type" value="Genomic_DNA"/>
</dbReference>
<keyword evidence="3" id="KW-0808">Transferase</keyword>
<dbReference type="SUPFAM" id="SSF56322">
    <property type="entry name" value="ADC synthase"/>
    <property type="match status" value="1"/>
</dbReference>
<evidence type="ECO:0000259" key="2">
    <source>
        <dbReference type="Pfam" id="PF00425"/>
    </source>
</evidence>
<dbReference type="SUPFAM" id="SSF56752">
    <property type="entry name" value="D-aminoacid aminotransferase-like PLP-dependent enzymes"/>
    <property type="match status" value="1"/>
</dbReference>
<dbReference type="InterPro" id="IPR005801">
    <property type="entry name" value="ADC_synthase"/>
</dbReference>
<dbReference type="InterPro" id="IPR036038">
    <property type="entry name" value="Aminotransferase-like"/>
</dbReference>
<evidence type="ECO:0000313" key="3">
    <source>
        <dbReference type="EMBL" id="QDP20521.1"/>
    </source>
</evidence>
<dbReference type="Proteomes" id="UP000321857">
    <property type="component" value="Chromosome"/>
</dbReference>
<reference evidence="3 4" key="1">
    <citation type="submission" date="2019-07" db="EMBL/GenBank/DDBJ databases">
        <title>Sphingomonas AE3 Genome sequencing and assembly.</title>
        <authorList>
            <person name="Kim H."/>
        </authorList>
    </citation>
    <scope>NUCLEOTIDE SEQUENCE [LARGE SCALE GENOMIC DNA]</scope>
    <source>
        <strain evidence="3 4">AE3</strain>
    </source>
</reference>
<dbReference type="Gene3D" id="3.60.120.10">
    <property type="entry name" value="Anthranilate synthase"/>
    <property type="match status" value="1"/>
</dbReference>
<dbReference type="AlphaFoldDB" id="A0A516IUG5"/>
<dbReference type="PRINTS" id="PR00095">
    <property type="entry name" value="ANTSNTHASEI"/>
</dbReference>
<dbReference type="InterPro" id="IPR005802">
    <property type="entry name" value="ADC_synth_comp_1"/>
</dbReference>